<dbReference type="Proteomes" id="UP000265719">
    <property type="component" value="Chromosome"/>
</dbReference>
<keyword evidence="2" id="KW-1185">Reference proteome</keyword>
<protein>
    <submittedName>
        <fullName evidence="1">Uncharacterized protein</fullName>
    </submittedName>
</protein>
<dbReference type="SUPFAM" id="SSF48452">
    <property type="entry name" value="TPR-like"/>
    <property type="match status" value="1"/>
</dbReference>
<dbReference type="AlphaFoldDB" id="A0A399G3V8"/>
<dbReference type="OrthoDB" id="3436077at2"/>
<reference evidence="1" key="1">
    <citation type="submission" date="2020-10" db="EMBL/GenBank/DDBJ databases">
        <title>De novo genome project of the cellulose decomposer Thermobifida halotolerans type strain.</title>
        <authorList>
            <person name="Nagy I."/>
            <person name="Horvath B."/>
            <person name="Kukolya J."/>
            <person name="Nagy I."/>
            <person name="Orsini M."/>
        </authorList>
    </citation>
    <scope>NUCLEOTIDE SEQUENCE</scope>
    <source>
        <strain evidence="1">DSM 44931</strain>
    </source>
</reference>
<dbReference type="KEGG" id="thao:NI17_015210"/>
<dbReference type="EMBL" id="CP063196">
    <property type="protein sequence ID" value="UOE18190.1"/>
    <property type="molecule type" value="Genomic_DNA"/>
</dbReference>
<dbReference type="RefSeq" id="WP_068692151.1">
    <property type="nucleotide sequence ID" value="NZ_CP063196.1"/>
</dbReference>
<evidence type="ECO:0000313" key="2">
    <source>
        <dbReference type="Proteomes" id="UP000265719"/>
    </source>
</evidence>
<dbReference type="InterPro" id="IPR011990">
    <property type="entry name" value="TPR-like_helical_dom_sf"/>
</dbReference>
<proteinExistence type="predicted"/>
<organism evidence="1 2">
    <name type="scientific">Thermobifida halotolerans</name>
    <dbReference type="NCBI Taxonomy" id="483545"/>
    <lineage>
        <taxon>Bacteria</taxon>
        <taxon>Bacillati</taxon>
        <taxon>Actinomycetota</taxon>
        <taxon>Actinomycetes</taxon>
        <taxon>Streptosporangiales</taxon>
        <taxon>Nocardiopsidaceae</taxon>
        <taxon>Thermobifida</taxon>
    </lineage>
</organism>
<sequence length="279" mass="30812">MEPNREQPSVDALLEAVDDAWDDADRLRALVRGALDAGFGPEILPAAERVRRLDPDLDRGAVLHALALRGCGRHEQAERELVAHIRARGGHADTWFALVPLAERRGSAADIATALANALRCDPNHAGALVWGWRYHTRQDGLARADRWLAEYAPDSWRATVMLGERALYQEEVERAVELFDAACERGPRRGEPLLRGARALARGGHDAECVELVLSRWSGSRGAEPLMEAIEAQLRLGRVADAVFALARLRGLRDVERDHPEAADLYRRVARARAEAGL</sequence>
<gene>
    <name evidence="1" type="ORF">NI17_015210</name>
</gene>
<evidence type="ECO:0000313" key="1">
    <source>
        <dbReference type="EMBL" id="UOE18190.1"/>
    </source>
</evidence>
<accession>A0A399G3V8</accession>
<dbReference type="Gene3D" id="1.25.40.10">
    <property type="entry name" value="Tetratricopeptide repeat domain"/>
    <property type="match status" value="1"/>
</dbReference>
<name>A0A399G3V8_9ACTN</name>